<dbReference type="Proteomes" id="UP001500280">
    <property type="component" value="Unassembled WGS sequence"/>
</dbReference>
<feature type="region of interest" description="Disordered" evidence="1">
    <location>
        <begin position="84"/>
        <end position="109"/>
    </location>
</feature>
<name>A0ABP4ULR9_9ACTN</name>
<gene>
    <name evidence="2" type="ORF">GCM10009745_60770</name>
</gene>
<sequence>MGGFGCISVVMHRTDPAALHMGASAFRVRHPSGPTRWVGPFGCAAGFRSSGSRQLLLSGGVAPVVCGGVRFGPAEFRGQCRHHSVDRHASETHGGPGYDEKTPKFLDVT</sequence>
<comment type="caution">
    <text evidence="2">The sequence shown here is derived from an EMBL/GenBank/DDBJ whole genome shotgun (WGS) entry which is preliminary data.</text>
</comment>
<evidence type="ECO:0000313" key="2">
    <source>
        <dbReference type="EMBL" id="GAA1705077.1"/>
    </source>
</evidence>
<protein>
    <submittedName>
        <fullName evidence="2">Uncharacterized protein</fullName>
    </submittedName>
</protein>
<dbReference type="EMBL" id="BAAANF010000020">
    <property type="protein sequence ID" value="GAA1705077.1"/>
    <property type="molecule type" value="Genomic_DNA"/>
</dbReference>
<reference evidence="3" key="1">
    <citation type="journal article" date="2019" name="Int. J. Syst. Evol. Microbiol.">
        <title>The Global Catalogue of Microorganisms (GCM) 10K type strain sequencing project: providing services to taxonomists for standard genome sequencing and annotation.</title>
        <authorList>
            <consortium name="The Broad Institute Genomics Platform"/>
            <consortium name="The Broad Institute Genome Sequencing Center for Infectious Disease"/>
            <person name="Wu L."/>
            <person name="Ma J."/>
        </authorList>
    </citation>
    <scope>NUCLEOTIDE SEQUENCE [LARGE SCALE GENOMIC DNA]</scope>
    <source>
        <strain evidence="3">JCM 14307</strain>
    </source>
</reference>
<organism evidence="2 3">
    <name type="scientific">Kribbella yunnanensis</name>
    <dbReference type="NCBI Taxonomy" id="190194"/>
    <lineage>
        <taxon>Bacteria</taxon>
        <taxon>Bacillati</taxon>
        <taxon>Actinomycetota</taxon>
        <taxon>Actinomycetes</taxon>
        <taxon>Propionibacteriales</taxon>
        <taxon>Kribbellaceae</taxon>
        <taxon>Kribbella</taxon>
    </lineage>
</organism>
<evidence type="ECO:0000313" key="3">
    <source>
        <dbReference type="Proteomes" id="UP001500280"/>
    </source>
</evidence>
<keyword evidence="3" id="KW-1185">Reference proteome</keyword>
<proteinExistence type="predicted"/>
<evidence type="ECO:0000256" key="1">
    <source>
        <dbReference type="SAM" id="MobiDB-lite"/>
    </source>
</evidence>
<accession>A0ABP4ULR9</accession>
<feature type="compositionally biased region" description="Basic and acidic residues" evidence="1">
    <location>
        <begin position="98"/>
        <end position="109"/>
    </location>
</feature>